<feature type="signal peptide" evidence="2">
    <location>
        <begin position="1"/>
        <end position="36"/>
    </location>
</feature>
<reference evidence="5" key="1">
    <citation type="submission" date="2022-06" db="EMBL/GenBank/DDBJ databases">
        <title>Isolation and Genomics of Futiania mangrovii gen. nov., sp. nov., a Rare and Metabolically-versatile member in the Class Alphaproteobacteria.</title>
        <authorList>
            <person name="Liu L."/>
            <person name="Huang W.-C."/>
            <person name="Pan J."/>
            <person name="Li J."/>
            <person name="Huang Y."/>
            <person name="Du H."/>
            <person name="Liu Y."/>
            <person name="Li M."/>
        </authorList>
    </citation>
    <scope>NUCLEOTIDE SEQUENCE</scope>
    <source>
        <strain evidence="5">FT118</strain>
    </source>
</reference>
<protein>
    <submittedName>
        <fullName evidence="5">Type II and III secretion system protein family protein</fullName>
    </submittedName>
</protein>
<proteinExistence type="inferred from homology"/>
<dbReference type="InterPro" id="IPR050810">
    <property type="entry name" value="Bact_Secretion_Sys_Channel"/>
</dbReference>
<accession>A0A9J6PK01</accession>
<gene>
    <name evidence="5" type="ORF">NJQ99_10660</name>
</gene>
<dbReference type="InterPro" id="IPR032789">
    <property type="entry name" value="T2SS-T3SS_pil_N"/>
</dbReference>
<name>A0A9J6PK01_9PROT</name>
<dbReference type="GO" id="GO:0015627">
    <property type="term" value="C:type II protein secretion system complex"/>
    <property type="evidence" value="ECO:0007669"/>
    <property type="project" value="TreeGrafter"/>
</dbReference>
<evidence type="ECO:0000256" key="1">
    <source>
        <dbReference type="RuleBase" id="RU004003"/>
    </source>
</evidence>
<dbReference type="AlphaFoldDB" id="A0A9J6PK01"/>
<feature type="domain" description="Type II/III secretion system secretin-like" evidence="3">
    <location>
        <begin position="259"/>
        <end position="419"/>
    </location>
</feature>
<keyword evidence="6" id="KW-1185">Reference proteome</keyword>
<keyword evidence="2" id="KW-0732">Signal</keyword>
<dbReference type="RefSeq" id="WP_269332813.1">
    <property type="nucleotide sequence ID" value="NZ_JAMZFT010000002.1"/>
</dbReference>
<dbReference type="GO" id="GO:0009306">
    <property type="term" value="P:protein secretion"/>
    <property type="evidence" value="ECO:0007669"/>
    <property type="project" value="InterPro"/>
</dbReference>
<dbReference type="InterPro" id="IPR001775">
    <property type="entry name" value="GspD/PilQ"/>
</dbReference>
<comment type="similarity">
    <text evidence="1">Belongs to the bacterial secretin family.</text>
</comment>
<dbReference type="InterPro" id="IPR004846">
    <property type="entry name" value="T2SS/T3SS_dom"/>
</dbReference>
<feature type="domain" description="Pilus formation protein N-terminal" evidence="4">
    <location>
        <begin position="55"/>
        <end position="124"/>
    </location>
</feature>
<dbReference type="Pfam" id="PF13629">
    <property type="entry name" value="T2SS-T3SS_pil_N"/>
    <property type="match status" value="1"/>
</dbReference>
<dbReference type="EMBL" id="JAMZFT010000002">
    <property type="protein sequence ID" value="MCP1336871.1"/>
    <property type="molecule type" value="Genomic_DNA"/>
</dbReference>
<dbReference type="PANTHER" id="PTHR30332:SF17">
    <property type="entry name" value="TYPE IV PILIATION SYSTEM PROTEIN DR_0774-RELATED"/>
    <property type="match status" value="1"/>
</dbReference>
<organism evidence="5 6">
    <name type="scientific">Futiania mangrovi</name>
    <dbReference type="NCBI Taxonomy" id="2959716"/>
    <lineage>
        <taxon>Bacteria</taxon>
        <taxon>Pseudomonadati</taxon>
        <taxon>Pseudomonadota</taxon>
        <taxon>Alphaproteobacteria</taxon>
        <taxon>Futianiales</taxon>
        <taxon>Futianiaceae</taxon>
        <taxon>Futiania</taxon>
    </lineage>
</organism>
<sequence length="473" mass="50015">MKTVKMSLMRTPFAACALAAGILGAGLAAAVAPAQAAGKAPFNVSIQQGDTATTRRITLPLNKAAIVNLPVDARDVLVANPTKVDAVVRTSRQVYLMGVEVGSTNAFFFDAAGNQILNLEIEVERDLTALEEMLKRQFPTARIKVEALNDNLIITGTAPSAMISRNIRDIAARFMGDENRILNAMTILGQEQVMLKIKVAEMSRSIGKALGIDWESAFQIGSFSGAIDLLNGFTSTTSNGQISGGYNRGDLSIDSVVRALETQGLVRTLAEPTLVAVSGESARFLAGGEFPIPVSRDDEGITIEFREFGVALAFTPVVLSEGRISLKISAEVSDITPEGAIITNAIAIPGLSVRRTDTTIELPSGGSFAIAGLLSQDTRHGMQSLPGVQDVPILGALMRSNDFASSESELVILATPYLVEPTHESEIRLPTDGFAPASNYDAFLMGRLHAVYGSEGAPLPAAKVKGPVGFITE</sequence>
<dbReference type="PANTHER" id="PTHR30332">
    <property type="entry name" value="PROBABLE GENERAL SECRETION PATHWAY PROTEIN D"/>
    <property type="match status" value="1"/>
</dbReference>
<evidence type="ECO:0000259" key="3">
    <source>
        <dbReference type="Pfam" id="PF00263"/>
    </source>
</evidence>
<evidence type="ECO:0000313" key="6">
    <source>
        <dbReference type="Proteomes" id="UP001055804"/>
    </source>
</evidence>
<evidence type="ECO:0000256" key="2">
    <source>
        <dbReference type="SAM" id="SignalP"/>
    </source>
</evidence>
<dbReference type="Pfam" id="PF00263">
    <property type="entry name" value="Secretin"/>
    <property type="match status" value="1"/>
</dbReference>
<dbReference type="Proteomes" id="UP001055804">
    <property type="component" value="Unassembled WGS sequence"/>
</dbReference>
<comment type="caution">
    <text evidence="5">The sequence shown here is derived from an EMBL/GenBank/DDBJ whole genome shotgun (WGS) entry which is preliminary data.</text>
</comment>
<evidence type="ECO:0000259" key="4">
    <source>
        <dbReference type="Pfam" id="PF13629"/>
    </source>
</evidence>
<feature type="chain" id="PRO_5039951263" evidence="2">
    <location>
        <begin position="37"/>
        <end position="473"/>
    </location>
</feature>
<dbReference type="PRINTS" id="PR00811">
    <property type="entry name" value="BCTERIALGSPD"/>
</dbReference>
<evidence type="ECO:0000313" key="5">
    <source>
        <dbReference type="EMBL" id="MCP1336871.1"/>
    </source>
</evidence>